<dbReference type="AlphaFoldDB" id="A0A9P8I8G2"/>
<proteinExistence type="predicted"/>
<dbReference type="Pfam" id="PF00646">
    <property type="entry name" value="F-box"/>
    <property type="match status" value="1"/>
</dbReference>
<accession>A0A9P8I8G2</accession>
<sequence>MHLTLEGLPYDVLFGIVQYLDFDDFFNLRKQSKQMRSLLSEETICRKVLETRVRHTSEAKLSKETGSRKIGYQEALDRVHARREALALARPVSASLLGYGATYLYQQGVLCYRVDQPAAMVRVLDIHNSSNVEYVIDIPSLIGHSVTGEAQCQPGTFTLLNYADGILVCLFEARKVDPWLLAVKVNTGNCLAALELETSQKIFARHNSEYLLYGTHSYTGSHGHREWMIQGYNLKEERPFESNLYLENLVGCDIGLTVAFEIHGGYFYAVSNQTSFEVEEVDWTSFYHGYRFPLDNACRARLEIERWWRRNHIEGPINDSWTDFRLHVDECTGDLSIVEARREWRGGGSASQRTYYTRAVEFPNEEHPDDSFMLDFESNSEGGLHQVLPDEPVARLLGEENKPQYVVPRDRHPKNVHCGDDGMTGGFILAKTKVRYYNPDANAFLDLVDDPEDPPRDGGFRLRQRLRLRVGSRVTCPPDSNEVYRSRGISMWPPERSSKEDDELMELLNPLSGDVEGKCDERSLIYMTGDDTQPRAIVLINFDVGINLRSEHNGGTILTQKGIGETAADPGRASGRGLAIDRKPCKGKGKSKQRSVSPVLRSPSEGAVPYFRREKAKYLGLKSLHFEGV</sequence>
<dbReference type="PROSITE" id="PS50181">
    <property type="entry name" value="FBOX"/>
    <property type="match status" value="1"/>
</dbReference>
<keyword evidence="4" id="KW-1185">Reference proteome</keyword>
<reference evidence="3" key="1">
    <citation type="submission" date="2021-03" db="EMBL/GenBank/DDBJ databases">
        <title>Comparative genomics and phylogenomic investigation of the class Geoglossomycetes provide insights into ecological specialization and systematics.</title>
        <authorList>
            <person name="Melie T."/>
            <person name="Pirro S."/>
            <person name="Miller A.N."/>
            <person name="Quandt A."/>
        </authorList>
    </citation>
    <scope>NUCLEOTIDE SEQUENCE</scope>
    <source>
        <strain evidence="3">GBOQ0MN5Z8</strain>
    </source>
</reference>
<feature type="domain" description="F-box" evidence="2">
    <location>
        <begin position="2"/>
        <end position="48"/>
    </location>
</feature>
<gene>
    <name evidence="3" type="ORF">FGG08_000781</name>
</gene>
<name>A0A9P8I8G2_9PEZI</name>
<dbReference type="OrthoDB" id="5359231at2759"/>
<dbReference type="SUPFAM" id="SSF81383">
    <property type="entry name" value="F-box domain"/>
    <property type="match status" value="1"/>
</dbReference>
<comment type="caution">
    <text evidence="3">The sequence shown here is derived from an EMBL/GenBank/DDBJ whole genome shotgun (WGS) entry which is preliminary data.</text>
</comment>
<dbReference type="Proteomes" id="UP000698800">
    <property type="component" value="Unassembled WGS sequence"/>
</dbReference>
<dbReference type="InterPro" id="IPR001810">
    <property type="entry name" value="F-box_dom"/>
</dbReference>
<protein>
    <recommendedName>
        <fullName evidence="2">F-box domain-containing protein</fullName>
    </recommendedName>
</protein>
<dbReference type="SMART" id="SM00256">
    <property type="entry name" value="FBOX"/>
    <property type="match status" value="1"/>
</dbReference>
<organism evidence="3 4">
    <name type="scientific">Glutinoglossum americanum</name>
    <dbReference type="NCBI Taxonomy" id="1670608"/>
    <lineage>
        <taxon>Eukaryota</taxon>
        <taxon>Fungi</taxon>
        <taxon>Dikarya</taxon>
        <taxon>Ascomycota</taxon>
        <taxon>Pezizomycotina</taxon>
        <taxon>Geoglossomycetes</taxon>
        <taxon>Geoglossales</taxon>
        <taxon>Geoglossaceae</taxon>
        <taxon>Glutinoglossum</taxon>
    </lineage>
</organism>
<evidence type="ECO:0000259" key="2">
    <source>
        <dbReference type="PROSITE" id="PS50181"/>
    </source>
</evidence>
<evidence type="ECO:0000256" key="1">
    <source>
        <dbReference type="SAM" id="MobiDB-lite"/>
    </source>
</evidence>
<evidence type="ECO:0000313" key="4">
    <source>
        <dbReference type="Proteomes" id="UP000698800"/>
    </source>
</evidence>
<dbReference type="InterPro" id="IPR036047">
    <property type="entry name" value="F-box-like_dom_sf"/>
</dbReference>
<feature type="region of interest" description="Disordered" evidence="1">
    <location>
        <begin position="565"/>
        <end position="604"/>
    </location>
</feature>
<evidence type="ECO:0000313" key="3">
    <source>
        <dbReference type="EMBL" id="KAH0545169.1"/>
    </source>
</evidence>
<dbReference type="EMBL" id="JAGHQL010000009">
    <property type="protein sequence ID" value="KAH0545169.1"/>
    <property type="molecule type" value="Genomic_DNA"/>
</dbReference>